<dbReference type="InterPro" id="IPR042241">
    <property type="entry name" value="GCP_C_sf"/>
</dbReference>
<dbReference type="InterPro" id="IPR040457">
    <property type="entry name" value="GCP_C"/>
</dbReference>
<evidence type="ECO:0000313" key="10">
    <source>
        <dbReference type="EMBL" id="THH06731.1"/>
    </source>
</evidence>
<evidence type="ECO:0000256" key="1">
    <source>
        <dbReference type="ARBA" id="ARBA00004267"/>
    </source>
</evidence>
<comment type="caution">
    <text evidence="10">The sequence shown here is derived from an EMBL/GenBank/DDBJ whole genome shotgun (WGS) entry which is preliminary data.</text>
</comment>
<dbReference type="Pfam" id="PF04130">
    <property type="entry name" value="GCP_C_terminal"/>
    <property type="match status" value="1"/>
</dbReference>
<accession>A0A4S4L6Y6</accession>
<proteinExistence type="inferred from homology"/>
<keyword evidence="4 6" id="KW-0493">Microtubule</keyword>
<evidence type="ECO:0000256" key="5">
    <source>
        <dbReference type="ARBA" id="ARBA00023212"/>
    </source>
</evidence>
<dbReference type="GO" id="GO:0051321">
    <property type="term" value="P:meiotic cell cycle"/>
    <property type="evidence" value="ECO:0007669"/>
    <property type="project" value="TreeGrafter"/>
</dbReference>
<dbReference type="GO" id="GO:0043015">
    <property type="term" value="F:gamma-tubulin binding"/>
    <property type="evidence" value="ECO:0007669"/>
    <property type="project" value="InterPro"/>
</dbReference>
<dbReference type="Pfam" id="PF17681">
    <property type="entry name" value="GCP_N_terminal"/>
    <property type="match status" value="1"/>
</dbReference>
<evidence type="ECO:0000256" key="3">
    <source>
        <dbReference type="ARBA" id="ARBA00022490"/>
    </source>
</evidence>
<dbReference type="GO" id="GO:0044732">
    <property type="term" value="C:mitotic spindle pole body"/>
    <property type="evidence" value="ECO:0007669"/>
    <property type="project" value="TreeGrafter"/>
</dbReference>
<evidence type="ECO:0000256" key="7">
    <source>
        <dbReference type="SAM" id="MobiDB-lite"/>
    </source>
</evidence>
<dbReference type="PANTHER" id="PTHR19302">
    <property type="entry name" value="GAMMA TUBULIN COMPLEX PROTEIN"/>
    <property type="match status" value="1"/>
</dbReference>
<dbReference type="InterPro" id="IPR007259">
    <property type="entry name" value="GCP"/>
</dbReference>
<name>A0A4S4L6Y6_9AGAM</name>
<dbReference type="GO" id="GO:0051011">
    <property type="term" value="F:microtubule minus-end binding"/>
    <property type="evidence" value="ECO:0007669"/>
    <property type="project" value="TreeGrafter"/>
</dbReference>
<comment type="subcellular location">
    <subcellularLocation>
        <location evidence="1 6">Cytoplasm</location>
        <location evidence="1 6">Cytoskeleton</location>
        <location evidence="1 6">Microtubule organizing center</location>
    </subcellularLocation>
</comment>
<dbReference type="GO" id="GO:0031122">
    <property type="term" value="P:cytoplasmic microtubule organization"/>
    <property type="evidence" value="ECO:0007669"/>
    <property type="project" value="TreeGrafter"/>
</dbReference>
<protein>
    <recommendedName>
        <fullName evidence="6">Spindle pole body component</fullName>
    </recommendedName>
</protein>
<dbReference type="InterPro" id="IPR041470">
    <property type="entry name" value="GCP_N"/>
</dbReference>
<dbReference type="PANTHER" id="PTHR19302:SF27">
    <property type="entry name" value="GAMMA-TUBULIN COMPLEX COMPONENT 4"/>
    <property type="match status" value="1"/>
</dbReference>
<gene>
    <name evidence="10" type="ORF">EW145_g3881</name>
</gene>
<dbReference type="OrthoDB" id="1608002at2759"/>
<keyword evidence="3 6" id="KW-0963">Cytoplasm</keyword>
<sequence length="737" mass="81880">MIAEILLVLTGHSSSLFPTDNKIHPDFVSLLHPGERQCLESLGLIAGRYRNIKAACSRLSQSPSRYICALCSKLNEILRDEYESLVVETEAKILNKDANYVGQGSFVPLSSIRATFAEWDSPLVALEALMAHLEDVPSWPAGMLVDLLLARSETGICRVSSVMLRLAEAVQRIWRAHLQAFLVHGSLSSNEPLATENYVLDDKAIPACVSSSARESIIYIGRAIGTVKALNWHRQIPSSLSLNHARLLDTVLPQDQHEFEHVVAQIRGDISEWLWSNVLTIHDVEDAVDSLANYFLLQNGEFSLSLIREIDKLKHSRLTARSKPNMLIREQDLQLALLRASLGTSAQHDVNLSRIRFHLPAGPIHPLSPSYGKHKVATLSSSYISSEHTRFDDILLGTPLKMTYGISWPLDLFLRDSDLTTYAEMFSFLSSLRHVHTCIHVCWTSLSNAQRIRRRWTGLDEGGTADSEARKDLLRCGWGVVRLMGWFVDVLLSYMMIDVVETEFRKLKSLLKFKETLTSSKSTGTLRPSTSSASIPAPASKDSVSSRNVDFTTLRNLHTAYLEHLLSASLLTQPALTTTIRAIFEISLLIEGSIASGGSDSVGRLVQERRENVKEIDQASCLQGSSADSTDTFFLQNLKALLETFYEQLSLATSQPLSVGDGSKSIFMNATVANFSTSLPIPRRAKSKMLEREGETRRHIERLLLRLDFNRMFSKPRLGEIVGSTEGLGILGEGGLV</sequence>
<keyword evidence="5 6" id="KW-0206">Cytoskeleton</keyword>
<dbReference type="GO" id="GO:0000922">
    <property type="term" value="C:spindle pole"/>
    <property type="evidence" value="ECO:0007669"/>
    <property type="project" value="InterPro"/>
</dbReference>
<dbReference type="GO" id="GO:0007020">
    <property type="term" value="P:microtubule nucleation"/>
    <property type="evidence" value="ECO:0007669"/>
    <property type="project" value="InterPro"/>
</dbReference>
<dbReference type="GO" id="GO:0000930">
    <property type="term" value="C:gamma-tubulin complex"/>
    <property type="evidence" value="ECO:0007669"/>
    <property type="project" value="TreeGrafter"/>
</dbReference>
<dbReference type="Proteomes" id="UP000308199">
    <property type="component" value="Unassembled WGS sequence"/>
</dbReference>
<evidence type="ECO:0000256" key="2">
    <source>
        <dbReference type="ARBA" id="ARBA00010337"/>
    </source>
</evidence>
<dbReference type="EMBL" id="SGPK01000179">
    <property type="protein sequence ID" value="THH06731.1"/>
    <property type="molecule type" value="Genomic_DNA"/>
</dbReference>
<feature type="region of interest" description="Disordered" evidence="7">
    <location>
        <begin position="521"/>
        <end position="544"/>
    </location>
</feature>
<dbReference type="GO" id="GO:0051225">
    <property type="term" value="P:spindle assembly"/>
    <property type="evidence" value="ECO:0007669"/>
    <property type="project" value="TreeGrafter"/>
</dbReference>
<keyword evidence="11" id="KW-1185">Reference proteome</keyword>
<evidence type="ECO:0000259" key="8">
    <source>
        <dbReference type="Pfam" id="PF04130"/>
    </source>
</evidence>
<feature type="domain" description="Gamma tubulin complex component C-terminal" evidence="8">
    <location>
        <begin position="290"/>
        <end position="711"/>
    </location>
</feature>
<evidence type="ECO:0000313" key="11">
    <source>
        <dbReference type="Proteomes" id="UP000308199"/>
    </source>
</evidence>
<organism evidence="10 11">
    <name type="scientific">Phellinidium pouzarii</name>
    <dbReference type="NCBI Taxonomy" id="167371"/>
    <lineage>
        <taxon>Eukaryota</taxon>
        <taxon>Fungi</taxon>
        <taxon>Dikarya</taxon>
        <taxon>Basidiomycota</taxon>
        <taxon>Agaricomycotina</taxon>
        <taxon>Agaricomycetes</taxon>
        <taxon>Hymenochaetales</taxon>
        <taxon>Hymenochaetaceae</taxon>
        <taxon>Phellinidium</taxon>
    </lineage>
</organism>
<dbReference type="GO" id="GO:0005874">
    <property type="term" value="C:microtubule"/>
    <property type="evidence" value="ECO:0007669"/>
    <property type="project" value="UniProtKB-KW"/>
</dbReference>
<dbReference type="Gene3D" id="1.20.120.1900">
    <property type="entry name" value="Gamma-tubulin complex, C-terminal domain"/>
    <property type="match status" value="1"/>
</dbReference>
<comment type="similarity">
    <text evidence="2 6">Belongs to the TUBGCP family.</text>
</comment>
<reference evidence="10 11" key="1">
    <citation type="submission" date="2019-02" db="EMBL/GenBank/DDBJ databases">
        <title>Genome sequencing of the rare red list fungi Phellinidium pouzarii.</title>
        <authorList>
            <person name="Buettner E."/>
            <person name="Kellner H."/>
        </authorList>
    </citation>
    <scope>NUCLEOTIDE SEQUENCE [LARGE SCALE GENOMIC DNA]</scope>
    <source>
        <strain evidence="10 11">DSM 108285</strain>
    </source>
</reference>
<evidence type="ECO:0000256" key="6">
    <source>
        <dbReference type="RuleBase" id="RU363050"/>
    </source>
</evidence>
<evidence type="ECO:0000256" key="4">
    <source>
        <dbReference type="ARBA" id="ARBA00022701"/>
    </source>
</evidence>
<feature type="domain" description="Gamma tubulin complex component protein N-terminal" evidence="9">
    <location>
        <begin position="2"/>
        <end position="276"/>
    </location>
</feature>
<feature type="compositionally biased region" description="Low complexity" evidence="7">
    <location>
        <begin position="528"/>
        <end position="540"/>
    </location>
</feature>
<dbReference type="AlphaFoldDB" id="A0A4S4L6Y6"/>
<evidence type="ECO:0000259" key="9">
    <source>
        <dbReference type="Pfam" id="PF17681"/>
    </source>
</evidence>
<dbReference type="GO" id="GO:0000278">
    <property type="term" value="P:mitotic cell cycle"/>
    <property type="evidence" value="ECO:0007669"/>
    <property type="project" value="TreeGrafter"/>
</dbReference>